<protein>
    <submittedName>
        <fullName evidence="2">Uncharacterized protein</fullName>
    </submittedName>
</protein>
<feature type="compositionally biased region" description="Low complexity" evidence="1">
    <location>
        <begin position="241"/>
        <end position="262"/>
    </location>
</feature>
<accession>A0A6A4GMN8</accession>
<feature type="region of interest" description="Disordered" evidence="1">
    <location>
        <begin position="1"/>
        <end position="31"/>
    </location>
</feature>
<sequence length="498" mass="56030">MVLSRRAYGGKMSKRQPPNEDDFADEDDGEPVPFFMDEIDTRGGFLLDTEYNLDKAGSSDYLEDDIQLALAKEKQCHLDREQIWNLNGITAEQFAVVIKPVEKVDHSKWVVAEDTKEWNEAHPYVEDHRKDFAKEQDKLIPWIVDWLKNKGQITLPSSSIRDYSRLEKKAIKFFLDETEVLHHIAFPHHTRKPFTPLLALTPLLSLSTVGRPVPPSGSDIARALAAFDARRLNLLCSPGSFSSSRAPARVPAAAQSTSSGPQSPAPRAPRRSRRTGRLDLREKERAERMLVESKADHGGDVLRGMLINRKNDNSERLHWSPARVLERPGLMEMLPSGSHCHCIGASVRSPQSGSLGTFAPMPVLRNHDIGPLQQELLDMQRRLNSAQLDLETEGRATGWLLAKRMMKNRQVEYELLQGEVKTLGTCCSFAASAAQAKAYKALLLFPSRTPQLELEDLEDVLSRYEVELRRSEEGRGEAVDRAIRREVEIGNTSQLITT</sequence>
<keyword evidence="3" id="KW-1185">Reference proteome</keyword>
<feature type="compositionally biased region" description="Acidic residues" evidence="1">
    <location>
        <begin position="19"/>
        <end position="30"/>
    </location>
</feature>
<dbReference type="Proteomes" id="UP000799118">
    <property type="component" value="Unassembled WGS sequence"/>
</dbReference>
<evidence type="ECO:0000256" key="1">
    <source>
        <dbReference type="SAM" id="MobiDB-lite"/>
    </source>
</evidence>
<organism evidence="2 3">
    <name type="scientific">Gymnopus androsaceus JB14</name>
    <dbReference type="NCBI Taxonomy" id="1447944"/>
    <lineage>
        <taxon>Eukaryota</taxon>
        <taxon>Fungi</taxon>
        <taxon>Dikarya</taxon>
        <taxon>Basidiomycota</taxon>
        <taxon>Agaricomycotina</taxon>
        <taxon>Agaricomycetes</taxon>
        <taxon>Agaricomycetidae</taxon>
        <taxon>Agaricales</taxon>
        <taxon>Marasmiineae</taxon>
        <taxon>Omphalotaceae</taxon>
        <taxon>Gymnopus</taxon>
    </lineage>
</organism>
<evidence type="ECO:0000313" key="2">
    <source>
        <dbReference type="EMBL" id="KAE9386736.1"/>
    </source>
</evidence>
<name>A0A6A4GMN8_9AGAR</name>
<dbReference type="EMBL" id="ML769852">
    <property type="protein sequence ID" value="KAE9386736.1"/>
    <property type="molecule type" value="Genomic_DNA"/>
</dbReference>
<evidence type="ECO:0000313" key="3">
    <source>
        <dbReference type="Proteomes" id="UP000799118"/>
    </source>
</evidence>
<feature type="region of interest" description="Disordered" evidence="1">
    <location>
        <begin position="241"/>
        <end position="285"/>
    </location>
</feature>
<proteinExistence type="predicted"/>
<gene>
    <name evidence="2" type="ORF">BT96DRAFT_1005793</name>
</gene>
<dbReference type="AlphaFoldDB" id="A0A6A4GMN8"/>
<reference evidence="2" key="1">
    <citation type="journal article" date="2019" name="Environ. Microbiol.">
        <title>Fungal ecological strategies reflected in gene transcription - a case study of two litter decomposers.</title>
        <authorList>
            <person name="Barbi F."/>
            <person name="Kohler A."/>
            <person name="Barry K."/>
            <person name="Baskaran P."/>
            <person name="Daum C."/>
            <person name="Fauchery L."/>
            <person name="Ihrmark K."/>
            <person name="Kuo A."/>
            <person name="LaButti K."/>
            <person name="Lipzen A."/>
            <person name="Morin E."/>
            <person name="Grigoriev I.V."/>
            <person name="Henrissat B."/>
            <person name="Lindahl B."/>
            <person name="Martin F."/>
        </authorList>
    </citation>
    <scope>NUCLEOTIDE SEQUENCE</scope>
    <source>
        <strain evidence="2">JB14</strain>
    </source>
</reference>
<feature type="compositionally biased region" description="Basic and acidic residues" evidence="1">
    <location>
        <begin position="276"/>
        <end position="285"/>
    </location>
</feature>